<evidence type="ECO:0000313" key="1">
    <source>
        <dbReference type="EMBL" id="ELZ24571.1"/>
    </source>
</evidence>
<evidence type="ECO:0000313" key="2">
    <source>
        <dbReference type="Proteomes" id="UP000011657"/>
    </source>
</evidence>
<keyword evidence="2" id="KW-1185">Reference proteome</keyword>
<accession>M0CMW8</accession>
<dbReference type="Proteomes" id="UP000011657">
    <property type="component" value="Unassembled WGS sequence"/>
</dbReference>
<reference evidence="1 2" key="1">
    <citation type="journal article" date="2014" name="PLoS Genet.">
        <title>Phylogenetically driven sequencing of extremely halophilic archaea reveals strategies for static and dynamic osmo-response.</title>
        <authorList>
            <person name="Becker E.A."/>
            <person name="Seitzer P.M."/>
            <person name="Tritt A."/>
            <person name="Larsen D."/>
            <person name="Krusor M."/>
            <person name="Yao A.I."/>
            <person name="Wu D."/>
            <person name="Madern D."/>
            <person name="Eisen J.A."/>
            <person name="Darling A.E."/>
            <person name="Facciotti M.T."/>
        </authorList>
    </citation>
    <scope>NUCLEOTIDE SEQUENCE [LARGE SCALE GENOMIC DNA]</scope>
    <source>
        <strain evidence="1 2">JCM 13891</strain>
    </source>
</reference>
<name>M0CMW8_9EURY</name>
<comment type="caution">
    <text evidence="1">The sequence shown here is derived from an EMBL/GenBank/DDBJ whole genome shotgun (WGS) entry which is preliminary data.</text>
</comment>
<organism evidence="1 2">
    <name type="scientific">Haloterrigena salina JCM 13891</name>
    <dbReference type="NCBI Taxonomy" id="1227488"/>
    <lineage>
        <taxon>Archaea</taxon>
        <taxon>Methanobacteriati</taxon>
        <taxon>Methanobacteriota</taxon>
        <taxon>Stenosarchaea group</taxon>
        <taxon>Halobacteria</taxon>
        <taxon>Halobacteriales</taxon>
        <taxon>Natrialbaceae</taxon>
        <taxon>Haloterrigena</taxon>
    </lineage>
</organism>
<dbReference type="EMBL" id="AOIS01000003">
    <property type="protein sequence ID" value="ELZ24571.1"/>
    <property type="molecule type" value="Genomic_DNA"/>
</dbReference>
<proteinExistence type="predicted"/>
<dbReference type="STRING" id="1227488.C477_00125"/>
<sequence length="74" mass="8520">MLVAVSLRVDYGRRSVAWYVPTSRQYGDRAGWSPRQAPSISHRQVRSMLEWSESALYHSEQNGLLADDRLVRSI</sequence>
<protein>
    <submittedName>
        <fullName evidence="1">Uncharacterized protein</fullName>
    </submittedName>
</protein>
<dbReference type="AlphaFoldDB" id="M0CMW8"/>
<gene>
    <name evidence="1" type="ORF">C477_00125</name>
</gene>